<evidence type="ECO:0000256" key="6">
    <source>
        <dbReference type="ARBA" id="ARBA00022989"/>
    </source>
</evidence>
<keyword evidence="2" id="KW-1003">Cell membrane</keyword>
<comment type="subcellular location">
    <subcellularLocation>
        <location evidence="1">Cell membrane</location>
        <topology evidence="1">Multi-pass membrane protein</topology>
    </subcellularLocation>
</comment>
<feature type="transmembrane region" description="Helical" evidence="8">
    <location>
        <begin position="258"/>
        <end position="280"/>
    </location>
</feature>
<dbReference type="GO" id="GO:0005886">
    <property type="term" value="C:plasma membrane"/>
    <property type="evidence" value="ECO:0007669"/>
    <property type="project" value="UniProtKB-SubCell"/>
</dbReference>
<comment type="caution">
    <text evidence="9">The sequence shown here is derived from an EMBL/GenBank/DDBJ whole genome shotgun (WGS) entry which is preliminary data.</text>
</comment>
<sequence length="502" mass="57220">MDKLNKTSTLLSGLNKFDSVIILLLSVLPVSIAYLFFPDFMGDDTFIHVGFIKGLIETGRFTFTGTETYGTTSPLWVILNAPLSLLTKNPELSIRILSGIFSVTTILLMSYVLKIMKINFSLRIFLILSLALNPFFIKWSISGMEASAVMSSSIICLVLLLQKKYEPSNILGFVMGLSFLLRPEFLGVFAVSLVFFLAVKKKLSFILSFALQFLVVITSWFIYAWTHFGTIIPNTFRAKAKDNFLSVDVDKLIRNIKVLLAGNIPEFLSAAIVVVMILFFKRKLNLKNPFQKILNLFNQQEYILLTLWISGFYFFYILKNVTILSRYSLMFVPIIIFLTAILLNNLKTIFNQLQYNLVTSFYLTSILLINNFITFNTIVPSSNNFVSGFQKTFIEISEIIKNDSTIQRKTVALTDVGIVGTYSTAKVFDLAGLVDKERFNYKSYHDYVIAKKPIYLVLREEADKSEVIPENISHKILYKKKVPGFGINTPEPRTVTLYELFW</sequence>
<evidence type="ECO:0000256" key="8">
    <source>
        <dbReference type="SAM" id="Phobius"/>
    </source>
</evidence>
<evidence type="ECO:0000256" key="5">
    <source>
        <dbReference type="ARBA" id="ARBA00022692"/>
    </source>
</evidence>
<name>A0A832G6U1_9BACT</name>
<evidence type="ECO:0000256" key="4">
    <source>
        <dbReference type="ARBA" id="ARBA00022679"/>
    </source>
</evidence>
<keyword evidence="5 8" id="KW-0812">Transmembrane</keyword>
<feature type="transmembrane region" description="Helical" evidence="8">
    <location>
        <begin position="170"/>
        <end position="198"/>
    </location>
</feature>
<feature type="transmembrane region" description="Helical" evidence="8">
    <location>
        <begin position="92"/>
        <end position="113"/>
    </location>
</feature>
<evidence type="ECO:0000256" key="7">
    <source>
        <dbReference type="ARBA" id="ARBA00023136"/>
    </source>
</evidence>
<feature type="transmembrane region" description="Helical" evidence="8">
    <location>
        <begin position="205"/>
        <end position="225"/>
    </location>
</feature>
<feature type="transmembrane region" description="Helical" evidence="8">
    <location>
        <begin position="301"/>
        <end position="318"/>
    </location>
</feature>
<evidence type="ECO:0000256" key="3">
    <source>
        <dbReference type="ARBA" id="ARBA00022676"/>
    </source>
</evidence>
<evidence type="ECO:0000256" key="2">
    <source>
        <dbReference type="ARBA" id="ARBA00022475"/>
    </source>
</evidence>
<feature type="transmembrane region" description="Helical" evidence="8">
    <location>
        <begin position="355"/>
        <end position="373"/>
    </location>
</feature>
<keyword evidence="6 8" id="KW-1133">Transmembrane helix</keyword>
<feature type="transmembrane region" description="Helical" evidence="8">
    <location>
        <begin position="120"/>
        <end position="141"/>
    </location>
</feature>
<keyword evidence="3" id="KW-0328">Glycosyltransferase</keyword>
<evidence type="ECO:0008006" key="10">
    <source>
        <dbReference type="Google" id="ProtNLM"/>
    </source>
</evidence>
<gene>
    <name evidence="9" type="ORF">ENS56_07715</name>
</gene>
<evidence type="ECO:0000313" key="9">
    <source>
        <dbReference type="EMBL" id="HGT47906.1"/>
    </source>
</evidence>
<keyword evidence="7 8" id="KW-0472">Membrane</keyword>
<dbReference type="InterPro" id="IPR050297">
    <property type="entry name" value="LipidA_mod_glycosyltrf_83"/>
</dbReference>
<dbReference type="PANTHER" id="PTHR33908:SF11">
    <property type="entry name" value="MEMBRANE PROTEIN"/>
    <property type="match status" value="1"/>
</dbReference>
<dbReference type="GO" id="GO:0009103">
    <property type="term" value="P:lipopolysaccharide biosynthetic process"/>
    <property type="evidence" value="ECO:0007669"/>
    <property type="project" value="UniProtKB-ARBA"/>
</dbReference>
<feature type="transmembrane region" description="Helical" evidence="8">
    <location>
        <begin position="324"/>
        <end position="343"/>
    </location>
</feature>
<reference evidence="9" key="1">
    <citation type="journal article" date="2020" name="mSystems">
        <title>Genome- and Community-Level Interaction Insights into Carbon Utilization and Element Cycling Functions of Hydrothermarchaeota in Hydrothermal Sediment.</title>
        <authorList>
            <person name="Zhou Z."/>
            <person name="Liu Y."/>
            <person name="Xu W."/>
            <person name="Pan J."/>
            <person name="Luo Z.H."/>
            <person name="Li M."/>
        </authorList>
    </citation>
    <scope>NUCLEOTIDE SEQUENCE [LARGE SCALE GENOMIC DNA]</scope>
    <source>
        <strain evidence="9">SpSt-500</strain>
    </source>
</reference>
<dbReference type="AlphaFoldDB" id="A0A832G6U1"/>
<organism evidence="9">
    <name type="scientific">Ignavibacterium album</name>
    <dbReference type="NCBI Taxonomy" id="591197"/>
    <lineage>
        <taxon>Bacteria</taxon>
        <taxon>Pseudomonadati</taxon>
        <taxon>Ignavibacteriota</taxon>
        <taxon>Ignavibacteria</taxon>
        <taxon>Ignavibacteriales</taxon>
        <taxon>Ignavibacteriaceae</taxon>
        <taxon>Ignavibacterium</taxon>
    </lineage>
</organism>
<dbReference type="PANTHER" id="PTHR33908">
    <property type="entry name" value="MANNOSYLTRANSFERASE YKCB-RELATED"/>
    <property type="match status" value="1"/>
</dbReference>
<protein>
    <recommendedName>
        <fullName evidence="10">Glycosyltransferase RgtA/B/C/D-like domain-containing protein</fullName>
    </recommendedName>
</protein>
<dbReference type="EMBL" id="DSVI01000008">
    <property type="protein sequence ID" value="HGT47906.1"/>
    <property type="molecule type" value="Genomic_DNA"/>
</dbReference>
<accession>A0A832G6U1</accession>
<evidence type="ECO:0000256" key="1">
    <source>
        <dbReference type="ARBA" id="ARBA00004651"/>
    </source>
</evidence>
<dbReference type="GO" id="GO:0016763">
    <property type="term" value="F:pentosyltransferase activity"/>
    <property type="evidence" value="ECO:0007669"/>
    <property type="project" value="TreeGrafter"/>
</dbReference>
<proteinExistence type="predicted"/>
<keyword evidence="4" id="KW-0808">Transferase</keyword>
<feature type="transmembrane region" description="Helical" evidence="8">
    <location>
        <begin position="20"/>
        <end position="37"/>
    </location>
</feature>